<organism evidence="4 5">
    <name type="scientific">Candidatus Roizmanbacteria bacterium CG_4_8_14_3_um_filter_36_10</name>
    <dbReference type="NCBI Taxonomy" id="1974834"/>
    <lineage>
        <taxon>Bacteria</taxon>
        <taxon>Candidatus Roizmaniibacteriota</taxon>
    </lineage>
</organism>
<keyword evidence="1" id="KW-0472">Membrane</keyword>
<feature type="domain" description="DUF7088" evidence="3">
    <location>
        <begin position="55"/>
        <end position="156"/>
    </location>
</feature>
<comment type="caution">
    <text evidence="4">The sequence shown here is derived from an EMBL/GenBank/DDBJ whole genome shotgun (WGS) entry which is preliminary data.</text>
</comment>
<dbReference type="InterPro" id="IPR019196">
    <property type="entry name" value="ABC_transp_unknown"/>
</dbReference>
<feature type="transmembrane region" description="Helical" evidence="1">
    <location>
        <begin position="26"/>
        <end position="47"/>
    </location>
</feature>
<feature type="transmembrane region" description="Helical" evidence="1">
    <location>
        <begin position="483"/>
        <end position="502"/>
    </location>
</feature>
<accession>A0A2M8GML8</accession>
<gene>
    <name evidence="4" type="ORF">CO007_02840</name>
</gene>
<reference evidence="5" key="1">
    <citation type="submission" date="2017-09" db="EMBL/GenBank/DDBJ databases">
        <title>Depth-based differentiation of microbial function through sediment-hosted aquifers and enrichment of novel symbionts in the deep terrestrial subsurface.</title>
        <authorList>
            <person name="Probst A.J."/>
            <person name="Ladd B."/>
            <person name="Jarett J.K."/>
            <person name="Geller-Mcgrath D.E."/>
            <person name="Sieber C.M.K."/>
            <person name="Emerson J.B."/>
            <person name="Anantharaman K."/>
            <person name="Thomas B.C."/>
            <person name="Malmstrom R."/>
            <person name="Stieglmeier M."/>
            <person name="Klingl A."/>
            <person name="Woyke T."/>
            <person name="Ryan C.M."/>
            <person name="Banfield J.F."/>
        </authorList>
    </citation>
    <scope>NUCLEOTIDE SEQUENCE [LARGE SCALE GENOMIC DNA]</scope>
</reference>
<evidence type="ECO:0000313" key="5">
    <source>
        <dbReference type="Proteomes" id="UP000229370"/>
    </source>
</evidence>
<name>A0A2M8GML8_9BACT</name>
<sequence>MFFKLKNIKKFNLVKFLRLNKAERQLIILVSLAIFVVFNFLLSPVSWRLDLSNGKAYTLSPSTKNILRNLDDIINIKFFVSSDLPTRFLPLKSDVIDFLNEYKNQSESKVVVKILDPKKDEQALNQAKEAGIPELQFSQIEQDKYAVSAVYFGIAVAYGEKKEIIPQATDLESLEYNLTAAIYKLTKKNLDKIAIVGKQESFDPAQDDLATLKEVLRQQFSLSFLDISSESNVKKIDSTYKSVLIFDDNKKEFSSDEINEIRDYLNNKGTAVFFIDGVWVLDNLQTAEAKNNLFGLLRDWGVDVNKNLVLSGSAEMVNFGNNQVQFFSVYPFWIKTDQFNQKLGFFSNINQLTFPWVSSLGLISRNNIETTELVKSTQKSWTQDGSSTGGFVLDPQKIPQPNAETLKEFVVVAQAKSKQGGQVIVIPSSRFIQERYLSRSSSNLEFVLNILDNLASGGALSGIRQRAVNLYPLPELSERQKDIFKYLNILLLPGFFALFGLVKLTKRR</sequence>
<evidence type="ECO:0000259" key="2">
    <source>
        <dbReference type="Pfam" id="PF09822"/>
    </source>
</evidence>
<dbReference type="AlphaFoldDB" id="A0A2M8GML8"/>
<protein>
    <submittedName>
        <fullName evidence="4">Uncharacterized protein</fullName>
    </submittedName>
</protein>
<dbReference type="Pfam" id="PF09822">
    <property type="entry name" value="ABC_transp_aux"/>
    <property type="match status" value="1"/>
</dbReference>
<keyword evidence="1" id="KW-0812">Transmembrane</keyword>
<keyword evidence="1" id="KW-1133">Transmembrane helix</keyword>
<evidence type="ECO:0000256" key="1">
    <source>
        <dbReference type="SAM" id="Phobius"/>
    </source>
</evidence>
<dbReference type="EMBL" id="PFQK01000050">
    <property type="protein sequence ID" value="PJC81786.1"/>
    <property type="molecule type" value="Genomic_DNA"/>
</dbReference>
<proteinExistence type="predicted"/>
<evidence type="ECO:0000259" key="3">
    <source>
        <dbReference type="Pfam" id="PF23357"/>
    </source>
</evidence>
<dbReference type="Proteomes" id="UP000229370">
    <property type="component" value="Unassembled WGS sequence"/>
</dbReference>
<dbReference type="InterPro" id="IPR055396">
    <property type="entry name" value="DUF7088"/>
</dbReference>
<dbReference type="Pfam" id="PF23357">
    <property type="entry name" value="DUF7088"/>
    <property type="match status" value="1"/>
</dbReference>
<evidence type="ECO:0000313" key="4">
    <source>
        <dbReference type="EMBL" id="PJC81786.1"/>
    </source>
</evidence>
<feature type="domain" description="ABC-type uncharacterised transport system" evidence="2">
    <location>
        <begin position="193"/>
        <end position="449"/>
    </location>
</feature>